<dbReference type="AlphaFoldDB" id="A0A1X7RPM7"/>
<dbReference type="EMBL" id="LT853694">
    <property type="protein sequence ID" value="SMQ49180.1"/>
    <property type="molecule type" value="Genomic_DNA"/>
</dbReference>
<accession>A0A1X7RPM7</accession>
<name>A0A1X7RPM7_ZYMT9</name>
<organism evidence="3 4">
    <name type="scientific">Zymoseptoria tritici (strain ST99CH_3D7)</name>
    <dbReference type="NCBI Taxonomy" id="1276538"/>
    <lineage>
        <taxon>Eukaryota</taxon>
        <taxon>Fungi</taxon>
        <taxon>Dikarya</taxon>
        <taxon>Ascomycota</taxon>
        <taxon>Pezizomycotina</taxon>
        <taxon>Dothideomycetes</taxon>
        <taxon>Dothideomycetidae</taxon>
        <taxon>Mycosphaerellales</taxon>
        <taxon>Mycosphaerellaceae</taxon>
        <taxon>Zymoseptoria</taxon>
    </lineage>
</organism>
<dbReference type="STRING" id="1276538.A0A1X7RPM7"/>
<protein>
    <recommendedName>
        <fullName evidence="2">5'-3' DNA helicase ZGRF1-like N-terminal domain-containing protein</fullName>
    </recommendedName>
</protein>
<evidence type="ECO:0000256" key="1">
    <source>
        <dbReference type="SAM" id="MobiDB-lite"/>
    </source>
</evidence>
<dbReference type="Pfam" id="PF10382">
    <property type="entry name" value="ZGRF1-like_N"/>
    <property type="match status" value="1"/>
</dbReference>
<feature type="domain" description="5'-3' DNA helicase ZGRF1-like N-terminal" evidence="2">
    <location>
        <begin position="22"/>
        <end position="104"/>
    </location>
</feature>
<feature type="compositionally biased region" description="Low complexity" evidence="1">
    <location>
        <begin position="627"/>
        <end position="641"/>
    </location>
</feature>
<dbReference type="PANTHER" id="PTHR28535:SF1">
    <property type="entry name" value="PROTEIN ZGRF1"/>
    <property type="match status" value="1"/>
</dbReference>
<proteinExistence type="predicted"/>
<dbReference type="GO" id="GO:0035861">
    <property type="term" value="C:site of double-strand break"/>
    <property type="evidence" value="ECO:0007669"/>
    <property type="project" value="TreeGrafter"/>
</dbReference>
<gene>
    <name evidence="3" type="ORF">ZT3D7_G4331</name>
</gene>
<evidence type="ECO:0000259" key="2">
    <source>
        <dbReference type="Pfam" id="PF10382"/>
    </source>
</evidence>
<reference evidence="3 4" key="1">
    <citation type="submission" date="2016-06" db="EMBL/GenBank/DDBJ databases">
        <authorList>
            <person name="Kjaerup R.B."/>
            <person name="Dalgaard T.S."/>
            <person name="Juul-Madsen H.R."/>
        </authorList>
    </citation>
    <scope>NUCLEOTIDE SEQUENCE [LARGE SCALE GENOMIC DNA]</scope>
</reference>
<dbReference type="InterPro" id="IPR018838">
    <property type="entry name" value="ZGRF1-like_N"/>
</dbReference>
<feature type="compositionally biased region" description="Polar residues" evidence="1">
    <location>
        <begin position="385"/>
        <end position="402"/>
    </location>
</feature>
<feature type="compositionally biased region" description="Polar residues" evidence="1">
    <location>
        <begin position="129"/>
        <end position="141"/>
    </location>
</feature>
<sequence>MTAAVSRNVTSSLPGTQASAPVLSFTCLYTRDSHKKAKKWRDGIVKYHTFNKRVMVYEDSHSGTFVGDVHWRGEEDIQEGEELRLERGGVVVEVGESKGREEADLSQLRQGKKKADGTGQDGARATPGATGQSRVTTQNGTRAPLGGKHRSLNALLGTPKGRLGKATLPTKSPFEERHAVENEEWEDDRPTKRARTTGSAPDWSVTRTSTASAAGRKDETPLWARTADSAKTEKRRKKHDALPPGQQKLGQKVVIDLEDDVNSSNNFLPGLSDGLLAPSSPVRQGTAIASGRGHRSSSPVPHARNTAAAQRKQDENAERMAKSRDAENRPLSARETPRPVARPHAADDGRPRQMPSSKLSRTASLSTGQTLRFAASAPKKRTLLCQDQLTNKPKRISSTNTDDAADSLLGSMEIDDESQRPKTADERLAARLKRIEQKKVSTSTSKLQAAAVAAAKEPEPMVIVDDDDDDDESSDTIVGEAPQRNMTTLEASAIELARLDQMMLPPPAPRAPAPARAATLEHLESASTRPPSRAAPKSPGEEVASRTFPKPVTKRSTPPPAREKGPLPRVVSESNQPRPPTRRTPGAPVRYTPTPSPTKRSRESTPSAPIGETATKPPGDPIPPHLAPLAKAAPATKALAAKPPPQPAQVPEKSKAISAPAPERSAPFRNNKSKKPLQKSVSLNIASTGTSTVILNRPFQRPGKPASPKEPEKEEDKDLGPWSREAFDLFAEKWRPPGWNEEKWCLQDKQHDEHGAVTS</sequence>
<dbReference type="InterPro" id="IPR052800">
    <property type="entry name" value="DNA_Repair_Helicase_ZGRF1"/>
</dbReference>
<feature type="compositionally biased region" description="Basic and acidic residues" evidence="1">
    <location>
        <begin position="311"/>
        <end position="328"/>
    </location>
</feature>
<evidence type="ECO:0000313" key="4">
    <source>
        <dbReference type="Proteomes" id="UP000215127"/>
    </source>
</evidence>
<feature type="compositionally biased region" description="Polar residues" evidence="1">
    <location>
        <begin position="679"/>
        <end position="694"/>
    </location>
</feature>
<evidence type="ECO:0000313" key="3">
    <source>
        <dbReference type="EMBL" id="SMQ49180.1"/>
    </source>
</evidence>
<dbReference type="PANTHER" id="PTHR28535">
    <property type="entry name" value="ZINC FINGER GRF-TYPE CONTAINING 1"/>
    <property type="match status" value="1"/>
</dbReference>
<dbReference type="GO" id="GO:0006302">
    <property type="term" value="P:double-strand break repair"/>
    <property type="evidence" value="ECO:0007669"/>
    <property type="project" value="TreeGrafter"/>
</dbReference>
<feature type="region of interest" description="Disordered" evidence="1">
    <location>
        <begin position="95"/>
        <end position="425"/>
    </location>
</feature>
<dbReference type="GO" id="GO:0005634">
    <property type="term" value="C:nucleus"/>
    <property type="evidence" value="ECO:0007669"/>
    <property type="project" value="TreeGrafter"/>
</dbReference>
<feature type="region of interest" description="Disordered" evidence="1">
    <location>
        <begin position="500"/>
        <end position="724"/>
    </location>
</feature>
<dbReference type="Proteomes" id="UP000215127">
    <property type="component" value="Chromosome 3"/>
</dbReference>
<feature type="compositionally biased region" description="Acidic residues" evidence="1">
    <location>
        <begin position="464"/>
        <end position="474"/>
    </location>
</feature>
<feature type="compositionally biased region" description="Polar residues" evidence="1">
    <location>
        <begin position="354"/>
        <end position="370"/>
    </location>
</feature>
<feature type="compositionally biased region" description="Basic and acidic residues" evidence="1">
    <location>
        <begin position="707"/>
        <end position="724"/>
    </location>
</feature>
<feature type="region of interest" description="Disordered" evidence="1">
    <location>
        <begin position="450"/>
        <end position="482"/>
    </location>
</feature>
<keyword evidence="4" id="KW-1185">Reference proteome</keyword>